<dbReference type="PANTHER" id="PTHR24221:SF654">
    <property type="entry name" value="ATP-BINDING CASSETTE SUB-FAMILY B MEMBER 6"/>
    <property type="match status" value="1"/>
</dbReference>
<dbReference type="GO" id="GO:0034040">
    <property type="term" value="F:ATPase-coupled lipid transmembrane transporter activity"/>
    <property type="evidence" value="ECO:0007669"/>
    <property type="project" value="TreeGrafter"/>
</dbReference>
<evidence type="ECO:0000256" key="3">
    <source>
        <dbReference type="ARBA" id="ARBA00022741"/>
    </source>
</evidence>
<dbReference type="EMBL" id="CP134879">
    <property type="protein sequence ID" value="WNM25394.1"/>
    <property type="molecule type" value="Genomic_DNA"/>
</dbReference>
<dbReference type="InterPro" id="IPR003439">
    <property type="entry name" value="ABC_transporter-like_ATP-bd"/>
</dbReference>
<dbReference type="GO" id="GO:0034775">
    <property type="term" value="P:glutathione transmembrane transport"/>
    <property type="evidence" value="ECO:0007669"/>
    <property type="project" value="InterPro"/>
</dbReference>
<dbReference type="GO" id="GO:0005524">
    <property type="term" value="F:ATP binding"/>
    <property type="evidence" value="ECO:0007669"/>
    <property type="project" value="UniProtKB-KW"/>
</dbReference>
<dbReference type="InterPro" id="IPR011527">
    <property type="entry name" value="ABC1_TM_dom"/>
</dbReference>
<feature type="transmembrane region" description="Helical" evidence="7">
    <location>
        <begin position="297"/>
        <end position="322"/>
    </location>
</feature>
<dbReference type="GO" id="GO:0005886">
    <property type="term" value="C:plasma membrane"/>
    <property type="evidence" value="ECO:0007669"/>
    <property type="project" value="UniProtKB-SubCell"/>
</dbReference>
<dbReference type="InterPro" id="IPR003593">
    <property type="entry name" value="AAA+_ATPase"/>
</dbReference>
<dbReference type="GO" id="GO:0016887">
    <property type="term" value="F:ATP hydrolysis activity"/>
    <property type="evidence" value="ECO:0007669"/>
    <property type="project" value="InterPro"/>
</dbReference>
<evidence type="ECO:0000256" key="4">
    <source>
        <dbReference type="ARBA" id="ARBA00022840"/>
    </source>
</evidence>
<protein>
    <submittedName>
        <fullName evidence="10">Thiol reductant ABC exporter subunit CydC</fullName>
    </submittedName>
</protein>
<dbReference type="SMART" id="SM00382">
    <property type="entry name" value="AAA"/>
    <property type="match status" value="1"/>
</dbReference>
<dbReference type="InterPro" id="IPR014223">
    <property type="entry name" value="ABC_CydC/D"/>
</dbReference>
<evidence type="ECO:0000313" key="10">
    <source>
        <dbReference type="EMBL" id="WNM25394.1"/>
    </source>
</evidence>
<keyword evidence="4" id="KW-0067">ATP-binding</keyword>
<dbReference type="InterPro" id="IPR017871">
    <property type="entry name" value="ABC_transporter-like_CS"/>
</dbReference>
<reference evidence="10 11" key="1">
    <citation type="submission" date="2023-09" db="EMBL/GenBank/DDBJ databases">
        <title>Demequina sp. a novel bacteria isolated from Capsicum annuum.</title>
        <authorList>
            <person name="Humaira Z."/>
            <person name="Lee J."/>
            <person name="Cho D."/>
        </authorList>
    </citation>
    <scope>NUCLEOTIDE SEQUENCE [LARGE SCALE GENOMIC DNA]</scope>
    <source>
        <strain evidence="10 11">OYTSA14</strain>
    </source>
</reference>
<feature type="domain" description="ABC transmembrane type-1" evidence="9">
    <location>
        <begin position="43"/>
        <end position="324"/>
    </location>
</feature>
<dbReference type="Proteomes" id="UP001304125">
    <property type="component" value="Chromosome"/>
</dbReference>
<feature type="transmembrane region" description="Helical" evidence="7">
    <location>
        <begin position="263"/>
        <end position="285"/>
    </location>
</feature>
<dbReference type="Gene3D" id="1.20.1560.10">
    <property type="entry name" value="ABC transporter type 1, transmembrane domain"/>
    <property type="match status" value="1"/>
</dbReference>
<evidence type="ECO:0000256" key="7">
    <source>
        <dbReference type="SAM" id="Phobius"/>
    </source>
</evidence>
<evidence type="ECO:0000259" key="9">
    <source>
        <dbReference type="PROSITE" id="PS50929"/>
    </source>
</evidence>
<dbReference type="InterPro" id="IPR039421">
    <property type="entry name" value="Type_1_exporter"/>
</dbReference>
<keyword evidence="11" id="KW-1185">Reference proteome</keyword>
<sequence>MTARTRPQPGPASARPEASLSSAAALREALRDTGVRAWPVIRAVLAGTMALGSAVGLSAVAAWMIARAAQMPSAADLALAAVIVRFFGISRGVFRYLERLASHDTALRGMVELRERTYEHLAAAGAGRVLTLRRGDIIARIGTDLDAVGDAVVRALIPTGVAITVSLISVAAVGLIIPVAGVVLAACLLIAGLGSAALTARQARIAAEAGVVAHAEVSSASLAAIESATEHRMWGTTAASLTAVESANHDAEAALEAESKPGAAAAALLTLSQGIAVIGGVWLAVHAIGNGAVSGPWGTVVALLPLAAFEAVGAIPAAVLQLHRSRAAALRLRELSAPLADGAFADSAAVDPEPAAAASTVAELRLDELSVAWPGMTPTRPLTERLVPGQTLAIVGPSGIGKSTILLAIAGALRPHRGTVLVDGEPAGPADTGRRIALTAEDAHIFETTVLENLRVARGDVTEDEALEALTTVGLLTWIETLPRGIDTMLGSGGHTVSGGERRRLLLARALLHPAPVVLIDEPAEHLDDEGQDALRAVVMSMTARQRIVVLVTHHESPLGYAERQVDLRE</sequence>
<accession>A0AA96JE87</accession>
<dbReference type="PROSITE" id="PS50893">
    <property type="entry name" value="ABC_TRANSPORTER_2"/>
    <property type="match status" value="1"/>
</dbReference>
<evidence type="ECO:0000256" key="5">
    <source>
        <dbReference type="ARBA" id="ARBA00022989"/>
    </source>
</evidence>
<gene>
    <name evidence="10" type="primary">cydC</name>
    <name evidence="10" type="ORF">RN606_04390</name>
</gene>
<feature type="transmembrane region" description="Helical" evidence="7">
    <location>
        <begin position="161"/>
        <end position="194"/>
    </location>
</feature>
<keyword evidence="5 7" id="KW-1133">Transmembrane helix</keyword>
<dbReference type="Pfam" id="PF00005">
    <property type="entry name" value="ABC_tran"/>
    <property type="match status" value="1"/>
</dbReference>
<evidence type="ECO:0000259" key="8">
    <source>
        <dbReference type="PROSITE" id="PS50893"/>
    </source>
</evidence>
<dbReference type="PANTHER" id="PTHR24221">
    <property type="entry name" value="ATP-BINDING CASSETTE SUB-FAMILY B"/>
    <property type="match status" value="1"/>
</dbReference>
<dbReference type="AlphaFoldDB" id="A0AA96JE87"/>
<dbReference type="GO" id="GO:0140359">
    <property type="term" value="F:ABC-type transporter activity"/>
    <property type="evidence" value="ECO:0007669"/>
    <property type="project" value="InterPro"/>
</dbReference>
<keyword evidence="6 7" id="KW-0472">Membrane</keyword>
<evidence type="ECO:0000256" key="1">
    <source>
        <dbReference type="ARBA" id="ARBA00004651"/>
    </source>
</evidence>
<dbReference type="SUPFAM" id="SSF52540">
    <property type="entry name" value="P-loop containing nucleoside triphosphate hydrolases"/>
    <property type="match status" value="1"/>
</dbReference>
<dbReference type="GO" id="GO:0045454">
    <property type="term" value="P:cell redox homeostasis"/>
    <property type="evidence" value="ECO:0007669"/>
    <property type="project" value="InterPro"/>
</dbReference>
<feature type="transmembrane region" description="Helical" evidence="7">
    <location>
        <begin position="40"/>
        <end position="65"/>
    </location>
</feature>
<feature type="transmembrane region" description="Helical" evidence="7">
    <location>
        <begin position="77"/>
        <end position="97"/>
    </location>
</feature>
<comment type="subcellular location">
    <subcellularLocation>
        <location evidence="1">Cell membrane</location>
        <topology evidence="1">Multi-pass membrane protein</topology>
    </subcellularLocation>
</comment>
<proteinExistence type="predicted"/>
<keyword evidence="3" id="KW-0547">Nucleotide-binding</keyword>
<organism evidence="10 11">
    <name type="scientific">Demequina capsici</name>
    <dbReference type="NCBI Taxonomy" id="3075620"/>
    <lineage>
        <taxon>Bacteria</taxon>
        <taxon>Bacillati</taxon>
        <taxon>Actinomycetota</taxon>
        <taxon>Actinomycetes</taxon>
        <taxon>Micrococcales</taxon>
        <taxon>Demequinaceae</taxon>
        <taxon>Demequina</taxon>
    </lineage>
</organism>
<dbReference type="NCBIfam" id="TIGR02868">
    <property type="entry name" value="CydC"/>
    <property type="match status" value="1"/>
</dbReference>
<dbReference type="Gene3D" id="3.40.50.300">
    <property type="entry name" value="P-loop containing nucleotide triphosphate hydrolases"/>
    <property type="match status" value="1"/>
</dbReference>
<dbReference type="RefSeq" id="WP_313500311.1">
    <property type="nucleotide sequence ID" value="NZ_CP134879.1"/>
</dbReference>
<dbReference type="PROSITE" id="PS00211">
    <property type="entry name" value="ABC_TRANSPORTER_1"/>
    <property type="match status" value="1"/>
</dbReference>
<evidence type="ECO:0000256" key="2">
    <source>
        <dbReference type="ARBA" id="ARBA00022692"/>
    </source>
</evidence>
<name>A0AA96JE87_9MICO</name>
<dbReference type="SUPFAM" id="SSF90123">
    <property type="entry name" value="ABC transporter transmembrane region"/>
    <property type="match status" value="1"/>
</dbReference>
<dbReference type="InterPro" id="IPR027417">
    <property type="entry name" value="P-loop_NTPase"/>
</dbReference>
<keyword evidence="2 7" id="KW-0812">Transmembrane</keyword>
<evidence type="ECO:0000256" key="6">
    <source>
        <dbReference type="ARBA" id="ARBA00023136"/>
    </source>
</evidence>
<feature type="domain" description="ABC transporter" evidence="8">
    <location>
        <begin position="364"/>
        <end position="570"/>
    </location>
</feature>
<dbReference type="InterPro" id="IPR036640">
    <property type="entry name" value="ABC1_TM_sf"/>
</dbReference>
<dbReference type="PROSITE" id="PS50929">
    <property type="entry name" value="ABC_TM1F"/>
    <property type="match status" value="1"/>
</dbReference>
<evidence type="ECO:0000313" key="11">
    <source>
        <dbReference type="Proteomes" id="UP001304125"/>
    </source>
</evidence>